<dbReference type="EMBL" id="JAFNEN010000268">
    <property type="protein sequence ID" value="KAG8187560.1"/>
    <property type="molecule type" value="Genomic_DNA"/>
</dbReference>
<comment type="caution">
    <text evidence="1">The sequence shown here is derived from an EMBL/GenBank/DDBJ whole genome shotgun (WGS) entry which is preliminary data.</text>
</comment>
<keyword evidence="2" id="KW-1185">Reference proteome</keyword>
<accession>A0AAV6USV2</accession>
<name>A0AAV6USV2_9ARAC</name>
<dbReference type="AlphaFoldDB" id="A0AAV6USV2"/>
<dbReference type="Proteomes" id="UP000827092">
    <property type="component" value="Unassembled WGS sequence"/>
</dbReference>
<reference evidence="1 2" key="1">
    <citation type="journal article" date="2022" name="Nat. Ecol. Evol.">
        <title>A masculinizing supergene underlies an exaggerated male reproductive morph in a spider.</title>
        <authorList>
            <person name="Hendrickx F."/>
            <person name="De Corte Z."/>
            <person name="Sonet G."/>
            <person name="Van Belleghem S.M."/>
            <person name="Kostlbacher S."/>
            <person name="Vangestel C."/>
        </authorList>
    </citation>
    <scope>NUCLEOTIDE SEQUENCE [LARGE SCALE GENOMIC DNA]</scope>
    <source>
        <strain evidence="1">W744_W776</strain>
    </source>
</reference>
<evidence type="ECO:0000313" key="2">
    <source>
        <dbReference type="Proteomes" id="UP000827092"/>
    </source>
</evidence>
<sequence length="121" mass="13230">MGISEQHNKPERSQAPSVVLFSQAVFRFEASRFFTLCVGDAASDDLPQCRKVAPMSSSTHTTRSCFAAHLSGEAARRIVKNHGAFDLISMDQMDGLVQKRGQGPSWSAICVCFGTPVRRVL</sequence>
<organism evidence="1 2">
    <name type="scientific">Oedothorax gibbosus</name>
    <dbReference type="NCBI Taxonomy" id="931172"/>
    <lineage>
        <taxon>Eukaryota</taxon>
        <taxon>Metazoa</taxon>
        <taxon>Ecdysozoa</taxon>
        <taxon>Arthropoda</taxon>
        <taxon>Chelicerata</taxon>
        <taxon>Arachnida</taxon>
        <taxon>Araneae</taxon>
        <taxon>Araneomorphae</taxon>
        <taxon>Entelegynae</taxon>
        <taxon>Araneoidea</taxon>
        <taxon>Linyphiidae</taxon>
        <taxon>Erigoninae</taxon>
        <taxon>Oedothorax</taxon>
    </lineage>
</organism>
<protein>
    <submittedName>
        <fullName evidence="1">Uncharacterized protein</fullName>
    </submittedName>
</protein>
<evidence type="ECO:0000313" key="1">
    <source>
        <dbReference type="EMBL" id="KAG8187560.1"/>
    </source>
</evidence>
<proteinExistence type="predicted"/>
<gene>
    <name evidence="1" type="ORF">JTE90_008446</name>
</gene>